<dbReference type="PANTHER" id="PTHR11999:SF167">
    <property type="entry name" value="AROMATIC-L-AMINO-ACID DECARBOXYLASE"/>
    <property type="match status" value="1"/>
</dbReference>
<evidence type="ECO:0000256" key="6">
    <source>
        <dbReference type="ARBA" id="ARBA00022898"/>
    </source>
</evidence>
<evidence type="ECO:0000256" key="9">
    <source>
        <dbReference type="ARBA" id="ARBA00037889"/>
    </source>
</evidence>
<dbReference type="InterPro" id="IPR010977">
    <property type="entry name" value="Aromatic_deC"/>
</dbReference>
<dbReference type="InterPro" id="IPR015424">
    <property type="entry name" value="PyrdxlP-dep_Trfase"/>
</dbReference>
<gene>
    <name evidence="14" type="ORF">CVLEPA_LOCUS13315</name>
</gene>
<dbReference type="Pfam" id="PF00282">
    <property type="entry name" value="Pyridoxal_deC"/>
    <property type="match status" value="1"/>
</dbReference>
<evidence type="ECO:0000256" key="2">
    <source>
        <dbReference type="ARBA" id="ARBA00009533"/>
    </source>
</evidence>
<dbReference type="Gene3D" id="3.40.640.10">
    <property type="entry name" value="Type I PLP-dependent aspartate aminotransferase-like (Major domain)"/>
    <property type="match status" value="1"/>
</dbReference>
<evidence type="ECO:0000313" key="14">
    <source>
        <dbReference type="EMBL" id="CAK8682670.1"/>
    </source>
</evidence>
<dbReference type="PRINTS" id="PR00800">
    <property type="entry name" value="YHDCRBOXLASE"/>
</dbReference>
<comment type="cofactor">
    <cofactor evidence="1 13">
        <name>pyridoxal 5'-phosphate</name>
        <dbReference type="ChEBI" id="CHEBI:597326"/>
    </cofactor>
</comment>
<evidence type="ECO:0000256" key="10">
    <source>
        <dbReference type="ARBA" id="ARBA00038886"/>
    </source>
</evidence>
<name>A0ABP0FSQ2_CLALP</name>
<evidence type="ECO:0000256" key="4">
    <source>
        <dbReference type="ARBA" id="ARBA00022584"/>
    </source>
</evidence>
<dbReference type="Gene3D" id="1.20.1340.10">
    <property type="entry name" value="dopa decarboxylase, N-terminal domain"/>
    <property type="match status" value="1"/>
</dbReference>
<dbReference type="InterPro" id="IPR015421">
    <property type="entry name" value="PyrdxlP-dep_Trfase_major"/>
</dbReference>
<evidence type="ECO:0000256" key="5">
    <source>
        <dbReference type="ARBA" id="ARBA00022793"/>
    </source>
</evidence>
<proteinExistence type="inferred from homology"/>
<comment type="caution">
    <text evidence="14">The sequence shown here is derived from an EMBL/GenBank/DDBJ whole genome shotgun (WGS) entry which is preliminary data.</text>
</comment>
<sequence length="529" mass="59870">MMNPTVVTKEPNKESDHLADMFPHLTSENFPPMGLETSEFRKAAHRIIDWTIDYHESLKCGRLPIPAVKPGFMKERLPNAGPAQKESWETVFGDVENVVLDGALHWLSSNYFGYFPTGISYPSMLGDMLCTSTANIGFSWASSPSCTELETVMMDWLAKALNLPDFFLHNGRGPGGGVIQGSASEATLITMLAARNKVTQEERSRDPKQSIHEITARMVAYASKYSHSSVERASKVALVNIRLLDVDENISLRGSILRNAIEEDRRQGKIPMFVCATIGTTACCAYDNILELGSICQNEKIWLHVDAAYAGSALLCPEYRYIAQGLQSITSFNFNPHKWMMVNFDCSVLWVRNSLDIINSLNVNPVYLQHKDQTKAIDYRHWQISLGRRLRSIKLWFVMRMIGLEGLQHHIRKGVSQAKYFELLVRSDGRFEVVFPVTLGLVCFRLLSPDSTLEKTNELNSKLCEEIQRDRRYVLTPSSVNDVYFLRFSGGMNFCDVESIKGCWEHMREKADLVLHHCGDLKPKINSKV</sequence>
<evidence type="ECO:0000256" key="7">
    <source>
        <dbReference type="ARBA" id="ARBA00023239"/>
    </source>
</evidence>
<dbReference type="InterPro" id="IPR015422">
    <property type="entry name" value="PyrdxlP-dep_Trfase_small"/>
</dbReference>
<comment type="function">
    <text evidence="8">Catalyzes the decarboxylation of L-3,4-dihydroxyphenylalanine (DOPA) to dopamine and L-5-hydroxytryptophan to serotonin.</text>
</comment>
<dbReference type="Proteomes" id="UP001642483">
    <property type="component" value="Unassembled WGS sequence"/>
</dbReference>
<comment type="pathway">
    <text evidence="9">Catecholamine biosynthesis; dopamine biosynthesis; dopamine from L-tyrosine: step 2/2.</text>
</comment>
<keyword evidence="5" id="KW-0210">Decarboxylase</keyword>
<dbReference type="SUPFAM" id="SSF53383">
    <property type="entry name" value="PLP-dependent transferases"/>
    <property type="match status" value="1"/>
</dbReference>
<keyword evidence="15" id="KW-1185">Reference proteome</keyword>
<dbReference type="EC" id="4.1.1.28" evidence="10"/>
<dbReference type="CDD" id="cd06450">
    <property type="entry name" value="DOPA_deC_like"/>
    <property type="match status" value="1"/>
</dbReference>
<accession>A0ABP0FSQ2</accession>
<keyword evidence="4" id="KW-0127">Catecholamine biosynthesis</keyword>
<dbReference type="PANTHER" id="PTHR11999">
    <property type="entry name" value="GROUP II PYRIDOXAL-5-PHOSPHATE DECARBOXYLASE"/>
    <property type="match status" value="1"/>
</dbReference>
<dbReference type="InterPro" id="IPR021115">
    <property type="entry name" value="Pyridoxal-P_BS"/>
</dbReference>
<dbReference type="PROSITE" id="PS00392">
    <property type="entry name" value="DDC_GAD_HDC_YDC"/>
    <property type="match status" value="1"/>
</dbReference>
<organism evidence="14 15">
    <name type="scientific">Clavelina lepadiformis</name>
    <name type="common">Light-bulb sea squirt</name>
    <name type="synonym">Ascidia lepadiformis</name>
    <dbReference type="NCBI Taxonomy" id="159417"/>
    <lineage>
        <taxon>Eukaryota</taxon>
        <taxon>Metazoa</taxon>
        <taxon>Chordata</taxon>
        <taxon>Tunicata</taxon>
        <taxon>Ascidiacea</taxon>
        <taxon>Aplousobranchia</taxon>
        <taxon>Clavelinidae</taxon>
        <taxon>Clavelina</taxon>
    </lineage>
</organism>
<evidence type="ECO:0000256" key="1">
    <source>
        <dbReference type="ARBA" id="ARBA00001933"/>
    </source>
</evidence>
<comment type="similarity">
    <text evidence="2 13">Belongs to the group II decarboxylase family.</text>
</comment>
<dbReference type="InterPro" id="IPR002129">
    <property type="entry name" value="PyrdxlP-dep_de-COase"/>
</dbReference>
<evidence type="ECO:0000256" key="12">
    <source>
        <dbReference type="ARBA" id="ARBA00041275"/>
    </source>
</evidence>
<comment type="subunit">
    <text evidence="3">Homodimer.</text>
</comment>
<evidence type="ECO:0000256" key="3">
    <source>
        <dbReference type="ARBA" id="ARBA00011738"/>
    </source>
</evidence>
<dbReference type="Gene3D" id="3.90.1150.10">
    <property type="entry name" value="Aspartate Aminotransferase, domain 1"/>
    <property type="match status" value="1"/>
</dbReference>
<reference evidence="14 15" key="1">
    <citation type="submission" date="2024-02" db="EMBL/GenBank/DDBJ databases">
        <authorList>
            <person name="Daric V."/>
            <person name="Darras S."/>
        </authorList>
    </citation>
    <scope>NUCLEOTIDE SEQUENCE [LARGE SCALE GENOMIC DNA]</scope>
</reference>
<keyword evidence="6 13" id="KW-0663">Pyridoxal phosphate</keyword>
<protein>
    <recommendedName>
        <fullName evidence="11">Aromatic-L-amino-acid decarboxylase</fullName>
        <ecNumber evidence="10">4.1.1.28</ecNumber>
    </recommendedName>
    <alternativeName>
        <fullName evidence="12">DOPA decarboxylase</fullName>
    </alternativeName>
</protein>
<evidence type="ECO:0000313" key="15">
    <source>
        <dbReference type="Proteomes" id="UP001642483"/>
    </source>
</evidence>
<evidence type="ECO:0000256" key="11">
    <source>
        <dbReference type="ARBA" id="ARBA00040968"/>
    </source>
</evidence>
<dbReference type="EMBL" id="CAWYQH010000096">
    <property type="protein sequence ID" value="CAK8682670.1"/>
    <property type="molecule type" value="Genomic_DNA"/>
</dbReference>
<evidence type="ECO:0000256" key="8">
    <source>
        <dbReference type="ARBA" id="ARBA00037256"/>
    </source>
</evidence>
<keyword evidence="7 13" id="KW-0456">Lyase</keyword>
<evidence type="ECO:0000256" key="13">
    <source>
        <dbReference type="RuleBase" id="RU000382"/>
    </source>
</evidence>